<accession>A0A9P3CWM0</accession>
<evidence type="ECO:0000256" key="1">
    <source>
        <dbReference type="SAM" id="MobiDB-lite"/>
    </source>
</evidence>
<gene>
    <name evidence="2" type="ORF">CKM354_000886000</name>
</gene>
<comment type="caution">
    <text evidence="2">The sequence shown here is derived from an EMBL/GenBank/DDBJ whole genome shotgun (WGS) entry which is preliminary data.</text>
</comment>
<dbReference type="AlphaFoldDB" id="A0A9P3CWM0"/>
<feature type="compositionally biased region" description="Acidic residues" evidence="1">
    <location>
        <begin position="133"/>
        <end position="144"/>
    </location>
</feature>
<evidence type="ECO:0008006" key="4">
    <source>
        <dbReference type="Google" id="ProtNLM"/>
    </source>
</evidence>
<protein>
    <recommendedName>
        <fullName evidence="4">Myb-like domain-containing protein</fullName>
    </recommendedName>
</protein>
<organism evidence="2 3">
    <name type="scientific">Cercospora kikuchii</name>
    <dbReference type="NCBI Taxonomy" id="84275"/>
    <lineage>
        <taxon>Eukaryota</taxon>
        <taxon>Fungi</taxon>
        <taxon>Dikarya</taxon>
        <taxon>Ascomycota</taxon>
        <taxon>Pezizomycotina</taxon>
        <taxon>Dothideomycetes</taxon>
        <taxon>Dothideomycetidae</taxon>
        <taxon>Mycosphaerellales</taxon>
        <taxon>Mycosphaerellaceae</taxon>
        <taxon>Cercospora</taxon>
    </lineage>
</organism>
<evidence type="ECO:0000313" key="2">
    <source>
        <dbReference type="EMBL" id="GIZ45703.1"/>
    </source>
</evidence>
<dbReference type="GeneID" id="68294435"/>
<evidence type="ECO:0000313" key="3">
    <source>
        <dbReference type="Proteomes" id="UP000825890"/>
    </source>
</evidence>
<feature type="region of interest" description="Disordered" evidence="1">
    <location>
        <begin position="59"/>
        <end position="144"/>
    </location>
</feature>
<dbReference type="Proteomes" id="UP000825890">
    <property type="component" value="Unassembled WGS sequence"/>
</dbReference>
<name>A0A9P3CWM0_9PEZI</name>
<feature type="compositionally biased region" description="Acidic residues" evidence="1">
    <location>
        <begin position="103"/>
        <end position="116"/>
    </location>
</feature>
<proteinExistence type="predicted"/>
<keyword evidence="3" id="KW-1185">Reference proteome</keyword>
<dbReference type="OrthoDB" id="4525115at2759"/>
<reference evidence="2 3" key="1">
    <citation type="submission" date="2021-01" db="EMBL/GenBank/DDBJ databases">
        <title>Cercospora kikuchii MAFF 305040 whole genome shotgun sequence.</title>
        <authorList>
            <person name="Kashiwa T."/>
            <person name="Suzuki T."/>
        </authorList>
    </citation>
    <scope>NUCLEOTIDE SEQUENCE [LARGE SCALE GENOMIC DNA]</scope>
    <source>
        <strain evidence="2 3">MAFF 305040</strain>
    </source>
</reference>
<sequence>MVFNWTDADEKLLLMRILAQSGMKAPDFNEVVAGMPEGVTVEACKHRMRKIKKEIEAMEVGTSSASGSGTVGGSTPAKSGGGKKANSTPATGKRKAGKKAAAESDESPSCDQDDKEESPTKKLKSTAVKQEITQEDDDDDDDRL</sequence>
<dbReference type="RefSeq" id="XP_044660190.1">
    <property type="nucleotide sequence ID" value="XM_044804255.1"/>
</dbReference>
<dbReference type="EMBL" id="BOLY01000005">
    <property type="protein sequence ID" value="GIZ45703.1"/>
    <property type="molecule type" value="Genomic_DNA"/>
</dbReference>